<dbReference type="Proteomes" id="UP000241394">
    <property type="component" value="Chromosome LG23"/>
</dbReference>
<gene>
    <name evidence="3" type="ORF">CEY00_Acc26456</name>
</gene>
<accession>A0A2R6PTH7</accession>
<keyword evidence="4" id="KW-1185">Reference proteome</keyword>
<sequence length="214" mass="22714">MAMRETKSSTTSSPSDSWAAFYHHQPNISGGATTTSTMFTISDATAVATANTTVNPTSDGGDGAAASRSHLSRDGRVSKPTRRRSRASRRTPTTLLNTDAANFRAMVQQFTGGGGFTAPFIRAASSLHFGQPILPNPNQNPVVAPSGSYYNHLPLQQQQHSLHPYQQSPYMLSDLVSAGQGGFDMGTKGLAISTHAPLPSNQNRNSNGSNNSMF</sequence>
<protein>
    <submittedName>
        <fullName evidence="3">VQ motif-containing protein</fullName>
    </submittedName>
</protein>
<evidence type="ECO:0000313" key="3">
    <source>
        <dbReference type="EMBL" id="PSR96404.1"/>
    </source>
</evidence>
<dbReference type="InParanoid" id="A0A2R6PTH7"/>
<dbReference type="Pfam" id="PF05678">
    <property type="entry name" value="VQ"/>
    <property type="match status" value="1"/>
</dbReference>
<dbReference type="EMBL" id="NKQK01000023">
    <property type="protein sequence ID" value="PSR96404.1"/>
    <property type="molecule type" value="Genomic_DNA"/>
</dbReference>
<feature type="compositionally biased region" description="Low complexity" evidence="1">
    <location>
        <begin position="200"/>
        <end position="214"/>
    </location>
</feature>
<proteinExistence type="predicted"/>
<dbReference type="FunCoup" id="A0A2R6PTH7">
    <property type="interactions" value="59"/>
</dbReference>
<dbReference type="InterPro" id="IPR039609">
    <property type="entry name" value="VQ_15/22"/>
</dbReference>
<reference evidence="4" key="2">
    <citation type="journal article" date="2018" name="BMC Genomics">
        <title>A manually annotated Actinidia chinensis var. chinensis (kiwifruit) genome highlights the challenges associated with draft genomes and gene prediction in plants.</title>
        <authorList>
            <person name="Pilkington S.M."/>
            <person name="Crowhurst R."/>
            <person name="Hilario E."/>
            <person name="Nardozza S."/>
            <person name="Fraser L."/>
            <person name="Peng Y."/>
            <person name="Gunaseelan K."/>
            <person name="Simpson R."/>
            <person name="Tahir J."/>
            <person name="Deroles S.C."/>
            <person name="Templeton K."/>
            <person name="Luo Z."/>
            <person name="Davy M."/>
            <person name="Cheng C."/>
            <person name="McNeilage M."/>
            <person name="Scaglione D."/>
            <person name="Liu Y."/>
            <person name="Zhang Q."/>
            <person name="Datson P."/>
            <person name="De Silva N."/>
            <person name="Gardiner S.E."/>
            <person name="Bassett H."/>
            <person name="Chagne D."/>
            <person name="McCallum J."/>
            <person name="Dzierzon H."/>
            <person name="Deng C."/>
            <person name="Wang Y.Y."/>
            <person name="Barron L."/>
            <person name="Manako K."/>
            <person name="Bowen J."/>
            <person name="Foster T.M."/>
            <person name="Erridge Z.A."/>
            <person name="Tiffin H."/>
            <person name="Waite C.N."/>
            <person name="Davies K.M."/>
            <person name="Grierson E.P."/>
            <person name="Laing W.A."/>
            <person name="Kirk R."/>
            <person name="Chen X."/>
            <person name="Wood M."/>
            <person name="Montefiori M."/>
            <person name="Brummell D.A."/>
            <person name="Schwinn K.E."/>
            <person name="Catanach A."/>
            <person name="Fullerton C."/>
            <person name="Li D."/>
            <person name="Meiyalaghan S."/>
            <person name="Nieuwenhuizen N."/>
            <person name="Read N."/>
            <person name="Prakash R."/>
            <person name="Hunter D."/>
            <person name="Zhang H."/>
            <person name="McKenzie M."/>
            <person name="Knabel M."/>
            <person name="Harris A."/>
            <person name="Allan A.C."/>
            <person name="Gleave A."/>
            <person name="Chen A."/>
            <person name="Janssen B.J."/>
            <person name="Plunkett B."/>
            <person name="Ampomah-Dwamena C."/>
            <person name="Voogd C."/>
            <person name="Leif D."/>
            <person name="Lafferty D."/>
            <person name="Souleyre E.J.F."/>
            <person name="Varkonyi-Gasic E."/>
            <person name="Gambi F."/>
            <person name="Hanley J."/>
            <person name="Yao J.L."/>
            <person name="Cheung J."/>
            <person name="David K.M."/>
            <person name="Warren B."/>
            <person name="Marsh K."/>
            <person name="Snowden K.C."/>
            <person name="Lin-Wang K."/>
            <person name="Brian L."/>
            <person name="Martinez-Sanchez M."/>
            <person name="Wang M."/>
            <person name="Ileperuma N."/>
            <person name="Macnee N."/>
            <person name="Campin R."/>
            <person name="McAtee P."/>
            <person name="Drummond R.S.M."/>
            <person name="Espley R.V."/>
            <person name="Ireland H.S."/>
            <person name="Wu R."/>
            <person name="Atkinson R.G."/>
            <person name="Karunairetnam S."/>
            <person name="Bulley S."/>
            <person name="Chunkath S."/>
            <person name="Hanley Z."/>
            <person name="Storey R."/>
            <person name="Thrimawithana A.H."/>
            <person name="Thomson S."/>
            <person name="David C."/>
            <person name="Testolin R."/>
            <person name="Huang H."/>
            <person name="Hellens R.P."/>
            <person name="Schaffer R.J."/>
        </authorList>
    </citation>
    <scope>NUCLEOTIDE SEQUENCE [LARGE SCALE GENOMIC DNA]</scope>
    <source>
        <strain evidence="4">cv. Red5</strain>
    </source>
</reference>
<organism evidence="3 4">
    <name type="scientific">Actinidia chinensis var. chinensis</name>
    <name type="common">Chinese soft-hair kiwi</name>
    <dbReference type="NCBI Taxonomy" id="1590841"/>
    <lineage>
        <taxon>Eukaryota</taxon>
        <taxon>Viridiplantae</taxon>
        <taxon>Streptophyta</taxon>
        <taxon>Embryophyta</taxon>
        <taxon>Tracheophyta</taxon>
        <taxon>Spermatophyta</taxon>
        <taxon>Magnoliopsida</taxon>
        <taxon>eudicotyledons</taxon>
        <taxon>Gunneridae</taxon>
        <taxon>Pentapetalae</taxon>
        <taxon>asterids</taxon>
        <taxon>Ericales</taxon>
        <taxon>Actinidiaceae</taxon>
        <taxon>Actinidia</taxon>
    </lineage>
</organism>
<dbReference type="AlphaFoldDB" id="A0A2R6PTH7"/>
<evidence type="ECO:0000313" key="4">
    <source>
        <dbReference type="Proteomes" id="UP000241394"/>
    </source>
</evidence>
<dbReference type="STRING" id="1590841.A0A2R6PTH7"/>
<dbReference type="OrthoDB" id="1726347at2759"/>
<dbReference type="PANTHER" id="PTHR33179:SF29">
    <property type="entry name" value="OS06G0666400 PROTEIN"/>
    <property type="match status" value="1"/>
</dbReference>
<feature type="compositionally biased region" description="Basic residues" evidence="1">
    <location>
        <begin position="79"/>
        <end position="89"/>
    </location>
</feature>
<reference evidence="3 4" key="1">
    <citation type="submission" date="2017-07" db="EMBL/GenBank/DDBJ databases">
        <title>An improved, manually edited Actinidia chinensis var. chinensis (kiwifruit) genome highlights the challenges associated with draft genomes and gene prediction in plants.</title>
        <authorList>
            <person name="Pilkington S."/>
            <person name="Crowhurst R."/>
            <person name="Hilario E."/>
            <person name="Nardozza S."/>
            <person name="Fraser L."/>
            <person name="Peng Y."/>
            <person name="Gunaseelan K."/>
            <person name="Simpson R."/>
            <person name="Tahir J."/>
            <person name="Deroles S."/>
            <person name="Templeton K."/>
            <person name="Luo Z."/>
            <person name="Davy M."/>
            <person name="Cheng C."/>
            <person name="Mcneilage M."/>
            <person name="Scaglione D."/>
            <person name="Liu Y."/>
            <person name="Zhang Q."/>
            <person name="Datson P."/>
            <person name="De Silva N."/>
            <person name="Gardiner S."/>
            <person name="Bassett H."/>
            <person name="Chagne D."/>
            <person name="Mccallum J."/>
            <person name="Dzierzon H."/>
            <person name="Deng C."/>
            <person name="Wang Y.-Y."/>
            <person name="Barron N."/>
            <person name="Manako K."/>
            <person name="Bowen J."/>
            <person name="Foster T."/>
            <person name="Erridge Z."/>
            <person name="Tiffin H."/>
            <person name="Waite C."/>
            <person name="Davies K."/>
            <person name="Grierson E."/>
            <person name="Laing W."/>
            <person name="Kirk R."/>
            <person name="Chen X."/>
            <person name="Wood M."/>
            <person name="Montefiori M."/>
            <person name="Brummell D."/>
            <person name="Schwinn K."/>
            <person name="Catanach A."/>
            <person name="Fullerton C."/>
            <person name="Li D."/>
            <person name="Meiyalaghan S."/>
            <person name="Nieuwenhuizen N."/>
            <person name="Read N."/>
            <person name="Prakash R."/>
            <person name="Hunter D."/>
            <person name="Zhang H."/>
            <person name="Mckenzie M."/>
            <person name="Knabel M."/>
            <person name="Harris A."/>
            <person name="Allan A."/>
            <person name="Chen A."/>
            <person name="Janssen B."/>
            <person name="Plunkett B."/>
            <person name="Dwamena C."/>
            <person name="Voogd C."/>
            <person name="Leif D."/>
            <person name="Lafferty D."/>
            <person name="Souleyre E."/>
            <person name="Varkonyi-Gasic E."/>
            <person name="Gambi F."/>
            <person name="Hanley J."/>
            <person name="Yao J.-L."/>
            <person name="Cheung J."/>
            <person name="David K."/>
            <person name="Warren B."/>
            <person name="Marsh K."/>
            <person name="Snowden K."/>
            <person name="Lin-Wang K."/>
            <person name="Brian L."/>
            <person name="Martinez-Sanchez M."/>
            <person name="Wang M."/>
            <person name="Ileperuma N."/>
            <person name="Macnee N."/>
            <person name="Campin R."/>
            <person name="Mcatee P."/>
            <person name="Drummond R."/>
            <person name="Espley R."/>
            <person name="Ireland H."/>
            <person name="Wu R."/>
            <person name="Atkinson R."/>
            <person name="Karunairetnam S."/>
            <person name="Bulley S."/>
            <person name="Chunkath S."/>
            <person name="Hanley Z."/>
            <person name="Storey R."/>
            <person name="Thrimawithana A."/>
            <person name="Thomson S."/>
            <person name="David C."/>
            <person name="Testolin R."/>
        </authorList>
    </citation>
    <scope>NUCLEOTIDE SEQUENCE [LARGE SCALE GENOMIC DNA]</scope>
    <source>
        <strain evidence="4">cv. Red5</strain>
        <tissue evidence="3">Young leaf</tissue>
    </source>
</reference>
<evidence type="ECO:0000259" key="2">
    <source>
        <dbReference type="Pfam" id="PF05678"/>
    </source>
</evidence>
<comment type="caution">
    <text evidence="3">The sequence shown here is derived from an EMBL/GenBank/DDBJ whole genome shotgun (WGS) entry which is preliminary data.</text>
</comment>
<dbReference type="Gramene" id="PSR96404">
    <property type="protein sequence ID" value="PSR96404"/>
    <property type="gene ID" value="CEY00_Acc26456"/>
</dbReference>
<dbReference type="InterPro" id="IPR008889">
    <property type="entry name" value="VQ"/>
</dbReference>
<feature type="domain" description="VQ" evidence="2">
    <location>
        <begin position="91"/>
        <end position="112"/>
    </location>
</feature>
<feature type="region of interest" description="Disordered" evidence="1">
    <location>
        <begin position="52"/>
        <end position="92"/>
    </location>
</feature>
<evidence type="ECO:0000256" key="1">
    <source>
        <dbReference type="SAM" id="MobiDB-lite"/>
    </source>
</evidence>
<dbReference type="PANTHER" id="PTHR33179">
    <property type="entry name" value="VQ MOTIF-CONTAINING PROTEIN"/>
    <property type="match status" value="1"/>
</dbReference>
<name>A0A2R6PTH7_ACTCC</name>
<feature type="region of interest" description="Disordered" evidence="1">
    <location>
        <begin position="194"/>
        <end position="214"/>
    </location>
</feature>